<feature type="transmembrane region" description="Helical" evidence="1">
    <location>
        <begin position="303"/>
        <end position="321"/>
    </location>
</feature>
<proteinExistence type="predicted"/>
<feature type="transmembrane region" description="Helical" evidence="1">
    <location>
        <begin position="341"/>
        <end position="365"/>
    </location>
</feature>
<accession>A0ABW4FK25</accession>
<organism evidence="2 3">
    <name type="scientific">Pseudonocardia aurantiaca</name>
    <dbReference type="NCBI Taxonomy" id="75290"/>
    <lineage>
        <taxon>Bacteria</taxon>
        <taxon>Bacillati</taxon>
        <taxon>Actinomycetota</taxon>
        <taxon>Actinomycetes</taxon>
        <taxon>Pseudonocardiales</taxon>
        <taxon>Pseudonocardiaceae</taxon>
        <taxon>Pseudonocardia</taxon>
    </lineage>
</organism>
<reference evidence="3" key="1">
    <citation type="journal article" date="2019" name="Int. J. Syst. Evol. Microbiol.">
        <title>The Global Catalogue of Microorganisms (GCM) 10K type strain sequencing project: providing services to taxonomists for standard genome sequencing and annotation.</title>
        <authorList>
            <consortium name="The Broad Institute Genomics Platform"/>
            <consortium name="The Broad Institute Genome Sequencing Center for Infectious Disease"/>
            <person name="Wu L."/>
            <person name="Ma J."/>
        </authorList>
    </citation>
    <scope>NUCLEOTIDE SEQUENCE [LARGE SCALE GENOMIC DNA]</scope>
    <source>
        <strain evidence="3">JCM 12165</strain>
    </source>
</reference>
<keyword evidence="1" id="KW-1133">Transmembrane helix</keyword>
<feature type="transmembrane region" description="Helical" evidence="1">
    <location>
        <begin position="140"/>
        <end position="162"/>
    </location>
</feature>
<keyword evidence="3" id="KW-1185">Reference proteome</keyword>
<feature type="transmembrane region" description="Helical" evidence="1">
    <location>
        <begin position="60"/>
        <end position="83"/>
    </location>
</feature>
<feature type="transmembrane region" description="Helical" evidence="1">
    <location>
        <begin position="174"/>
        <end position="193"/>
    </location>
</feature>
<feature type="transmembrane region" description="Helical" evidence="1">
    <location>
        <begin position="233"/>
        <end position="252"/>
    </location>
</feature>
<name>A0ABW4FK25_9PSEU</name>
<feature type="transmembrane region" description="Helical" evidence="1">
    <location>
        <begin position="20"/>
        <end position="39"/>
    </location>
</feature>
<comment type="caution">
    <text evidence="2">The sequence shown here is derived from an EMBL/GenBank/DDBJ whole genome shotgun (WGS) entry which is preliminary data.</text>
</comment>
<keyword evidence="1" id="KW-0472">Membrane</keyword>
<keyword evidence="1" id="KW-0812">Transmembrane</keyword>
<dbReference type="RefSeq" id="WP_343970319.1">
    <property type="nucleotide sequence ID" value="NZ_BAAAJG010000002.1"/>
</dbReference>
<sequence length="404" mass="41912">MLLAHGIGGVEGLPLDGELVLQTGGVVVLVSFLAVALLWRRPRFTGPVTGRPLPAVLDAPAVRTALQALTLALGTAVVAHGLAGPQDPDANPAPRALYVLLWVGLVPASLLFGPVWRVLNPLRLLHRAAAAVLRRPVQGSAPMPAALGYLPAAAGLLVFVWLELVAPDRDRPAVVAGFLLLYAVVNTGCALRFGERWFARGDAFEVYSTLTGALAPFGRLGDGRIGLRNPFRGLAAVRVAPGLVAFVSVWWGSTVFDGLSGWTGWRTLGVPLDTLVLVGMVLVVGVLYRAATGALAGPLASTLVPIAAGYTIAHYAVLLLVEGPRGIAQLAGQELGPVSAVPAPGLVAGIQIAAVLAGHVVAVVAAHDRSVALLPEHRRLADQVPLVLLMVAYTMAGLFLLVIS</sequence>
<protein>
    <submittedName>
        <fullName evidence="2">Uncharacterized protein</fullName>
    </submittedName>
</protein>
<gene>
    <name evidence="2" type="ORF">ACFSCY_14665</name>
</gene>
<dbReference type="Proteomes" id="UP001597145">
    <property type="component" value="Unassembled WGS sequence"/>
</dbReference>
<evidence type="ECO:0000313" key="3">
    <source>
        <dbReference type="Proteomes" id="UP001597145"/>
    </source>
</evidence>
<evidence type="ECO:0000256" key="1">
    <source>
        <dbReference type="SAM" id="Phobius"/>
    </source>
</evidence>
<evidence type="ECO:0000313" key="2">
    <source>
        <dbReference type="EMBL" id="MFD1530687.1"/>
    </source>
</evidence>
<feature type="transmembrane region" description="Helical" evidence="1">
    <location>
        <begin position="272"/>
        <end position="291"/>
    </location>
</feature>
<feature type="transmembrane region" description="Helical" evidence="1">
    <location>
        <begin position="95"/>
        <end position="119"/>
    </location>
</feature>
<feature type="transmembrane region" description="Helical" evidence="1">
    <location>
        <begin position="386"/>
        <end position="403"/>
    </location>
</feature>
<dbReference type="EMBL" id="JBHUCP010000009">
    <property type="protein sequence ID" value="MFD1530687.1"/>
    <property type="molecule type" value="Genomic_DNA"/>
</dbReference>